<accession>A0A8T0GP82</accession>
<feature type="chain" id="PRO_5035749681" description="Secreted protein" evidence="1">
    <location>
        <begin position="19"/>
        <end position="74"/>
    </location>
</feature>
<comment type="caution">
    <text evidence="2">The sequence shown here is derived from an EMBL/GenBank/DDBJ whole genome shotgun (WGS) entry which is preliminary data.</text>
</comment>
<evidence type="ECO:0000313" key="3">
    <source>
        <dbReference type="Proteomes" id="UP000822688"/>
    </source>
</evidence>
<evidence type="ECO:0000313" key="2">
    <source>
        <dbReference type="EMBL" id="KAG0560733.1"/>
    </source>
</evidence>
<protein>
    <recommendedName>
        <fullName evidence="4">Secreted protein</fullName>
    </recommendedName>
</protein>
<keyword evidence="1" id="KW-0732">Signal</keyword>
<dbReference type="AlphaFoldDB" id="A0A8T0GP82"/>
<dbReference type="Proteomes" id="UP000822688">
    <property type="component" value="Chromosome 9"/>
</dbReference>
<name>A0A8T0GP82_CERPU</name>
<organism evidence="2 3">
    <name type="scientific">Ceratodon purpureus</name>
    <name type="common">Fire moss</name>
    <name type="synonym">Dicranum purpureum</name>
    <dbReference type="NCBI Taxonomy" id="3225"/>
    <lineage>
        <taxon>Eukaryota</taxon>
        <taxon>Viridiplantae</taxon>
        <taxon>Streptophyta</taxon>
        <taxon>Embryophyta</taxon>
        <taxon>Bryophyta</taxon>
        <taxon>Bryophytina</taxon>
        <taxon>Bryopsida</taxon>
        <taxon>Dicranidae</taxon>
        <taxon>Pseudoditrichales</taxon>
        <taxon>Ditrichaceae</taxon>
        <taxon>Ceratodon</taxon>
    </lineage>
</organism>
<proteinExistence type="predicted"/>
<keyword evidence="3" id="KW-1185">Reference proteome</keyword>
<sequence length="74" mass="8381">MISVFSLLSGMKLWAAFAQTMVRTLATLAMNSCNTCHELLPHPSVRKKLQTINAKEPHSCKIGSFRIFYNRNLI</sequence>
<evidence type="ECO:0008006" key="4">
    <source>
        <dbReference type="Google" id="ProtNLM"/>
    </source>
</evidence>
<feature type="signal peptide" evidence="1">
    <location>
        <begin position="1"/>
        <end position="18"/>
    </location>
</feature>
<evidence type="ECO:0000256" key="1">
    <source>
        <dbReference type="SAM" id="SignalP"/>
    </source>
</evidence>
<reference evidence="2" key="1">
    <citation type="submission" date="2020-06" db="EMBL/GenBank/DDBJ databases">
        <title>WGS assembly of Ceratodon purpureus strain R40.</title>
        <authorList>
            <person name="Carey S.B."/>
            <person name="Jenkins J."/>
            <person name="Shu S."/>
            <person name="Lovell J.T."/>
            <person name="Sreedasyam A."/>
            <person name="Maumus F."/>
            <person name="Tiley G.P."/>
            <person name="Fernandez-Pozo N."/>
            <person name="Barry K."/>
            <person name="Chen C."/>
            <person name="Wang M."/>
            <person name="Lipzen A."/>
            <person name="Daum C."/>
            <person name="Saski C.A."/>
            <person name="Payton A.C."/>
            <person name="Mcbreen J.C."/>
            <person name="Conrad R.E."/>
            <person name="Kollar L.M."/>
            <person name="Olsson S."/>
            <person name="Huttunen S."/>
            <person name="Landis J.B."/>
            <person name="Wickett N.J."/>
            <person name="Johnson M.G."/>
            <person name="Rensing S.A."/>
            <person name="Grimwood J."/>
            <person name="Schmutz J."/>
            <person name="Mcdaniel S.F."/>
        </authorList>
    </citation>
    <scope>NUCLEOTIDE SEQUENCE</scope>
    <source>
        <strain evidence="2">R40</strain>
    </source>
</reference>
<dbReference type="EMBL" id="CM026430">
    <property type="protein sequence ID" value="KAG0560733.1"/>
    <property type="molecule type" value="Genomic_DNA"/>
</dbReference>
<gene>
    <name evidence="2" type="ORF">KC19_9G008800</name>
</gene>